<sequence length="125" mass="14407">GHSKELFVIARFAPSSAWFPRVCAEEDVNWFAFNRRLTFWTSVDTGAKNVRVVPGRNQMPHEISFFYFGPNTVGFQQSFGSFGRIYQSQQAQLSKLFPKELKIEQGNAINQDNDDKVKQKENNNK</sequence>
<proteinExistence type="predicted"/>
<reference evidence="1 2" key="1">
    <citation type="submission" date="2019-03" db="EMBL/GenBank/DDBJ databases">
        <title>Single cell metagenomics reveals metabolic interactions within the superorganism composed of flagellate Streblomastix strix and complex community of Bacteroidetes bacteria on its surface.</title>
        <authorList>
            <person name="Treitli S.C."/>
            <person name="Kolisko M."/>
            <person name="Husnik F."/>
            <person name="Keeling P."/>
            <person name="Hampl V."/>
        </authorList>
    </citation>
    <scope>NUCLEOTIDE SEQUENCE [LARGE SCALE GENOMIC DNA]</scope>
    <source>
        <strain evidence="1">ST1C</strain>
    </source>
</reference>
<feature type="non-terminal residue" evidence="1">
    <location>
        <position position="1"/>
    </location>
</feature>
<dbReference type="EMBL" id="SNRW01026411">
    <property type="protein sequence ID" value="KAA6360814.1"/>
    <property type="molecule type" value="Genomic_DNA"/>
</dbReference>
<comment type="caution">
    <text evidence="1">The sequence shown here is derived from an EMBL/GenBank/DDBJ whole genome shotgun (WGS) entry which is preliminary data.</text>
</comment>
<evidence type="ECO:0000313" key="1">
    <source>
        <dbReference type="EMBL" id="KAA6360814.1"/>
    </source>
</evidence>
<accession>A0A5J4TQV9</accession>
<dbReference type="Proteomes" id="UP000324800">
    <property type="component" value="Unassembled WGS sequence"/>
</dbReference>
<gene>
    <name evidence="1" type="ORF">EZS28_043660</name>
</gene>
<dbReference type="AlphaFoldDB" id="A0A5J4TQV9"/>
<name>A0A5J4TQV9_9EUKA</name>
<evidence type="ECO:0000313" key="2">
    <source>
        <dbReference type="Proteomes" id="UP000324800"/>
    </source>
</evidence>
<protein>
    <submittedName>
        <fullName evidence="1">Uncharacterized protein</fullName>
    </submittedName>
</protein>
<organism evidence="1 2">
    <name type="scientific">Streblomastix strix</name>
    <dbReference type="NCBI Taxonomy" id="222440"/>
    <lineage>
        <taxon>Eukaryota</taxon>
        <taxon>Metamonada</taxon>
        <taxon>Preaxostyla</taxon>
        <taxon>Oxymonadida</taxon>
        <taxon>Streblomastigidae</taxon>
        <taxon>Streblomastix</taxon>
    </lineage>
</organism>